<dbReference type="PANTHER" id="PTHR46201">
    <property type="entry name" value="PHD FINGER PROTEIN MALE MEIOCYTE DEATH 1-RELATED"/>
    <property type="match status" value="1"/>
</dbReference>
<reference evidence="9" key="1">
    <citation type="journal article" date="2016" name="Nature">
        <title>The genome of the seagrass Zostera marina reveals angiosperm adaptation to the sea.</title>
        <authorList>
            <person name="Olsen J.L."/>
            <person name="Rouze P."/>
            <person name="Verhelst B."/>
            <person name="Lin Y.-C."/>
            <person name="Bayer T."/>
            <person name="Collen J."/>
            <person name="Dattolo E."/>
            <person name="De Paoli E."/>
            <person name="Dittami S."/>
            <person name="Maumus F."/>
            <person name="Michel G."/>
            <person name="Kersting A."/>
            <person name="Lauritano C."/>
            <person name="Lohaus R."/>
            <person name="Toepel M."/>
            <person name="Tonon T."/>
            <person name="Vanneste K."/>
            <person name="Amirebrahimi M."/>
            <person name="Brakel J."/>
            <person name="Bostroem C."/>
            <person name="Chovatia M."/>
            <person name="Grimwood J."/>
            <person name="Jenkins J.W."/>
            <person name="Jueterbock A."/>
            <person name="Mraz A."/>
            <person name="Stam W.T."/>
            <person name="Tice H."/>
            <person name="Bornberg-Bauer E."/>
            <person name="Green P.J."/>
            <person name="Pearson G.A."/>
            <person name="Procaccini G."/>
            <person name="Duarte C.M."/>
            <person name="Schmutz J."/>
            <person name="Reusch T.B.H."/>
            <person name="Van de Peer Y."/>
        </authorList>
    </citation>
    <scope>NUCLEOTIDE SEQUENCE [LARGE SCALE GENOMIC DNA]</scope>
    <source>
        <strain evidence="9">cv. Finnish</strain>
    </source>
</reference>
<evidence type="ECO:0000256" key="5">
    <source>
        <dbReference type="ARBA" id="ARBA00023163"/>
    </source>
</evidence>
<dbReference type="OMA" id="RCFGINE"/>
<comment type="caution">
    <text evidence="8">The sequence shown here is derived from an EMBL/GenBank/DDBJ whole genome shotgun (WGS) entry which is preliminary data.</text>
</comment>
<gene>
    <name evidence="8" type="ORF">ZOSMA_3G00550</name>
</gene>
<accession>A0A0K9P5W2</accession>
<evidence type="ECO:0000256" key="3">
    <source>
        <dbReference type="ARBA" id="ARBA00022833"/>
    </source>
</evidence>
<sequence length="900" mass="102411">MSKKSTLPLSPNFPRFSLSPFIDKDKPSNPDLPTLEAVEGSISSLPDPSSKVHNHRRRLRWEVRTNMVVSRDASNVHVRPTKRTRRRVTAEFRDFWSFLTETEKDIFNGPFRINVSSFLQRYGMVEGTRLSPHHVTWHVSFKVGRKEGDGKKAETVGVVVDLEVVEEDVAKSKYPYCDQCRVVGWNEHPVCTKRYHFIIRNSVGSCFRFKCMRCGTSLDDAKNIMRCTTCNIEMSEEDLEDQTYHHLEDSTHLLHGVVHKNGYAHLLRVNGKEGGSEVLRGCDIMDFWDRLCKILRVRKVTVMDISKKYGLDYRLLHTISTGQTWYGEWGYKFGVGSFGIDTVAYEDAIKTLSTIPISHFFFHTRLPQSQLKDTIAFYCSLSNHKILTVRDLFHFVLQLIHGSHILNRGDFKDCKKDIHTTDDRIICSLTKEDIQLAEETMIKVLRSVTSGHWVPWRALRGATYQVIGSPEVLDHCLKGLHQKVTGDGLVVALRCNPDTNTIELGTPGNEHVSISRVFGKPTKDQLLCDLKFLYNEILNPSNMDPYKVEMAWESAKILVDCKCFIKNYDCVLLPDVGIRQYLHIWCGIDFVDKETKESLPPPELLVLPETATIADLKMEAARAFQDVYLICQKIQVEKLINFESFDNSTQVKLLLGNSGTVKVSGKCMGLGDYNRLEQFQMERGIEKWIVDCYCGAEDDDGERMLACDACGVWKHTRCVGVKDFDEVPKKFVCKSCACSNATLRTSNKRSRCVPNKEIATMVCKDTVNKDKIEDNSQMREQVITFLHDNGEVRDEMSPNVTIANTDEIGKSCEKQKKQELQRNMNGSSKCKEDSAFVIVGDSFVDDGDKSNTTKRGICEEEVIFDITNRDLIDRMNGRCKDDKASPISEVGHLTTVQTVQ</sequence>
<dbReference type="InterPro" id="IPR058054">
    <property type="entry name" value="Znf_MS1-like"/>
</dbReference>
<dbReference type="Pfam" id="PF25565">
    <property type="entry name" value="Ubiquitin_At1g33420"/>
    <property type="match status" value="1"/>
</dbReference>
<dbReference type="SUPFAM" id="SSF57903">
    <property type="entry name" value="FYVE/PHD zinc finger"/>
    <property type="match status" value="1"/>
</dbReference>
<evidence type="ECO:0000256" key="6">
    <source>
        <dbReference type="SAM" id="MobiDB-lite"/>
    </source>
</evidence>
<dbReference type="Proteomes" id="UP000036987">
    <property type="component" value="Unassembled WGS sequence"/>
</dbReference>
<keyword evidence="9" id="KW-1185">Reference proteome</keyword>
<dbReference type="InterPro" id="IPR013083">
    <property type="entry name" value="Znf_RING/FYVE/PHD"/>
</dbReference>
<dbReference type="Pfam" id="PF00628">
    <property type="entry name" value="PHD"/>
    <property type="match status" value="1"/>
</dbReference>
<dbReference type="GO" id="GO:0008270">
    <property type="term" value="F:zinc ion binding"/>
    <property type="evidence" value="ECO:0007669"/>
    <property type="project" value="UniProtKB-KW"/>
</dbReference>
<dbReference type="InterPro" id="IPR001965">
    <property type="entry name" value="Znf_PHD"/>
</dbReference>
<dbReference type="Pfam" id="PF25874">
    <property type="entry name" value="WHD_plant_repro"/>
    <property type="match status" value="1"/>
</dbReference>
<keyword evidence="1" id="KW-0479">Metal-binding</keyword>
<keyword evidence="2" id="KW-0863">Zinc-finger</keyword>
<evidence type="ECO:0000256" key="1">
    <source>
        <dbReference type="ARBA" id="ARBA00022723"/>
    </source>
</evidence>
<dbReference type="CDD" id="cd15556">
    <property type="entry name" value="PHD_MMD1_like"/>
    <property type="match status" value="1"/>
</dbReference>
<protein>
    <submittedName>
        <fullName evidence="8">PHD finger protein</fullName>
    </submittedName>
</protein>
<dbReference type="SMART" id="SM00249">
    <property type="entry name" value="PHD"/>
    <property type="match status" value="1"/>
</dbReference>
<proteinExistence type="predicted"/>
<name>A0A0K9P5W2_ZOSMR</name>
<dbReference type="STRING" id="29655.A0A0K9P5W2"/>
<feature type="region of interest" description="Disordered" evidence="6">
    <location>
        <begin position="1"/>
        <end position="34"/>
    </location>
</feature>
<evidence type="ECO:0000313" key="9">
    <source>
        <dbReference type="Proteomes" id="UP000036987"/>
    </source>
</evidence>
<dbReference type="EMBL" id="LFYR01001213">
    <property type="protein sequence ID" value="KMZ63575.1"/>
    <property type="molecule type" value="Genomic_DNA"/>
</dbReference>
<organism evidence="8 9">
    <name type="scientific">Zostera marina</name>
    <name type="common">Eelgrass</name>
    <dbReference type="NCBI Taxonomy" id="29655"/>
    <lineage>
        <taxon>Eukaryota</taxon>
        <taxon>Viridiplantae</taxon>
        <taxon>Streptophyta</taxon>
        <taxon>Embryophyta</taxon>
        <taxon>Tracheophyta</taxon>
        <taxon>Spermatophyta</taxon>
        <taxon>Magnoliopsida</taxon>
        <taxon>Liliopsida</taxon>
        <taxon>Zosteraceae</taxon>
        <taxon>Zostera</taxon>
    </lineage>
</organism>
<dbReference type="InterPro" id="IPR059080">
    <property type="entry name" value="WHD_PTC1"/>
</dbReference>
<dbReference type="InterPro" id="IPR019787">
    <property type="entry name" value="Znf_PHD-finger"/>
</dbReference>
<feature type="domain" description="Zinc finger PHD-type" evidence="7">
    <location>
        <begin position="691"/>
        <end position="737"/>
    </location>
</feature>
<keyword evidence="4" id="KW-0805">Transcription regulation</keyword>
<keyword evidence="5" id="KW-0804">Transcription</keyword>
<dbReference type="InterPro" id="IPR057765">
    <property type="entry name" value="MS1-like_ubiquitin"/>
</dbReference>
<dbReference type="Gene3D" id="3.30.40.10">
    <property type="entry name" value="Zinc/RING finger domain, C3HC4 (zinc finger)"/>
    <property type="match status" value="1"/>
</dbReference>
<dbReference type="OrthoDB" id="436852at2759"/>
<evidence type="ECO:0000313" key="8">
    <source>
        <dbReference type="EMBL" id="KMZ63575.1"/>
    </source>
</evidence>
<dbReference type="AlphaFoldDB" id="A0A0K9P5W2"/>
<dbReference type="InterPro" id="IPR011011">
    <property type="entry name" value="Znf_FYVE_PHD"/>
</dbReference>
<dbReference type="PANTHER" id="PTHR46201:SF3">
    <property type="entry name" value="OS01G0877500 PROTEIN"/>
    <property type="match status" value="1"/>
</dbReference>
<keyword evidence="3" id="KW-0862">Zinc</keyword>
<evidence type="ECO:0000259" key="7">
    <source>
        <dbReference type="SMART" id="SM00249"/>
    </source>
</evidence>
<evidence type="ECO:0000256" key="2">
    <source>
        <dbReference type="ARBA" id="ARBA00022771"/>
    </source>
</evidence>
<evidence type="ECO:0000256" key="4">
    <source>
        <dbReference type="ARBA" id="ARBA00023015"/>
    </source>
</evidence>